<evidence type="ECO:0000313" key="4">
    <source>
        <dbReference type="EMBL" id="CAD8120467.1"/>
    </source>
</evidence>
<dbReference type="Pfam" id="PF07847">
    <property type="entry name" value="PCO_ADO"/>
    <property type="match status" value="1"/>
</dbReference>
<name>A0A8S1QZQ7_9CILI</name>
<evidence type="ECO:0000256" key="3">
    <source>
        <dbReference type="ARBA" id="ARBA00023004"/>
    </source>
</evidence>
<dbReference type="GO" id="GO:0016702">
    <property type="term" value="F:oxidoreductase activity, acting on single donors with incorporation of molecular oxygen, incorporation of two atoms of oxygen"/>
    <property type="evidence" value="ECO:0007669"/>
    <property type="project" value="InterPro"/>
</dbReference>
<dbReference type="GO" id="GO:0046872">
    <property type="term" value="F:metal ion binding"/>
    <property type="evidence" value="ECO:0007669"/>
    <property type="project" value="UniProtKB-KW"/>
</dbReference>
<sequence>MQNLIKESQRIYQLFIQNGPKYLDTFDYQPLTKYTIEALQTKSLQEYINNNLTMNQEISMLPIQFQPDNSFAFAIFTLAPKITMPLHDHPDMFVLSYVLYGEGIREGWNIKQSDLNKVNSFKNTTVKQDVIVEAEELPSLNLKTGDICYTTPNMCNLHSFINNSFTKPFVFLDIIVPHYDENTNRKITYFQREKDNRLKLIQQDEL</sequence>
<comment type="caution">
    <text evidence="4">The sequence shown here is derived from an EMBL/GenBank/DDBJ whole genome shotgun (WGS) entry which is preliminary data.</text>
</comment>
<keyword evidence="3" id="KW-0408">Iron</keyword>
<proteinExistence type="predicted"/>
<evidence type="ECO:0000256" key="1">
    <source>
        <dbReference type="ARBA" id="ARBA00022723"/>
    </source>
</evidence>
<dbReference type="InterPro" id="IPR012864">
    <property type="entry name" value="PCO/ADO"/>
</dbReference>
<dbReference type="Proteomes" id="UP000692954">
    <property type="component" value="Unassembled WGS sequence"/>
</dbReference>
<evidence type="ECO:0000313" key="5">
    <source>
        <dbReference type="Proteomes" id="UP000692954"/>
    </source>
</evidence>
<keyword evidence="2" id="KW-0560">Oxidoreductase</keyword>
<gene>
    <name evidence="4" type="ORF">PSON_ATCC_30995.1.T1260105</name>
</gene>
<keyword evidence="1" id="KW-0479">Metal-binding</keyword>
<reference evidence="4" key="1">
    <citation type="submission" date="2021-01" db="EMBL/GenBank/DDBJ databases">
        <authorList>
            <consortium name="Genoscope - CEA"/>
            <person name="William W."/>
        </authorList>
    </citation>
    <scope>NUCLEOTIDE SEQUENCE</scope>
</reference>
<dbReference type="AlphaFoldDB" id="A0A8S1QZQ7"/>
<accession>A0A8S1QZQ7</accession>
<dbReference type="OrthoDB" id="285547at2759"/>
<dbReference type="EMBL" id="CAJJDN010000126">
    <property type="protein sequence ID" value="CAD8120467.1"/>
    <property type="molecule type" value="Genomic_DNA"/>
</dbReference>
<organism evidence="4 5">
    <name type="scientific">Paramecium sonneborni</name>
    <dbReference type="NCBI Taxonomy" id="65129"/>
    <lineage>
        <taxon>Eukaryota</taxon>
        <taxon>Sar</taxon>
        <taxon>Alveolata</taxon>
        <taxon>Ciliophora</taxon>
        <taxon>Intramacronucleata</taxon>
        <taxon>Oligohymenophorea</taxon>
        <taxon>Peniculida</taxon>
        <taxon>Parameciidae</taxon>
        <taxon>Paramecium</taxon>
    </lineage>
</organism>
<protein>
    <submittedName>
        <fullName evidence="4">Uncharacterized protein</fullName>
    </submittedName>
</protein>
<keyword evidence="5" id="KW-1185">Reference proteome</keyword>
<evidence type="ECO:0000256" key="2">
    <source>
        <dbReference type="ARBA" id="ARBA00023002"/>
    </source>
</evidence>
<dbReference type="PANTHER" id="PTHR22966">
    <property type="entry name" value="2-AMINOETHANETHIOL DIOXYGENASE"/>
    <property type="match status" value="1"/>
</dbReference>
<dbReference type="PANTHER" id="PTHR22966:SF61">
    <property type="entry name" value="2-AMINOETHANETHIOL DIOXYGENASE"/>
    <property type="match status" value="1"/>
</dbReference>